<organism evidence="1 2">
    <name type="scientific">Colletotrichum kahawae</name>
    <name type="common">Coffee berry disease fungus</name>
    <dbReference type="NCBI Taxonomy" id="34407"/>
    <lineage>
        <taxon>Eukaryota</taxon>
        <taxon>Fungi</taxon>
        <taxon>Dikarya</taxon>
        <taxon>Ascomycota</taxon>
        <taxon>Pezizomycotina</taxon>
        <taxon>Sordariomycetes</taxon>
        <taxon>Hypocreomycetidae</taxon>
        <taxon>Glomerellales</taxon>
        <taxon>Glomerellaceae</taxon>
        <taxon>Colletotrichum</taxon>
        <taxon>Colletotrichum gloeosporioides species complex</taxon>
    </lineage>
</organism>
<protein>
    <submittedName>
        <fullName evidence="1">Uncharacterized protein</fullName>
    </submittedName>
</protein>
<comment type="caution">
    <text evidence="1">The sequence shown here is derived from an EMBL/GenBank/DDBJ whole genome shotgun (WGS) entry which is preliminary data.</text>
</comment>
<sequence length="269" mass="29570">MTLIDSITSLPFRKPAQSPQEPSLSLTSISSDTMAFLVPVKESDISIVYDSNHRKLVLGAKGEIPKVWFNPFFQQETLLGGLSFSIRDFAGGIPVQKGEKSFDISLDFPINLPLQHFNNKSVLIETASGTFPVKIKYTGFAPGPIITGGKDGEEEGTTTRSVLPPITNFLPAPEHVLRITAQIPRAEAPATADVKPSYNRVFLELVDTTVQQGSISWTFKWRELPTAEGTNPQLIDITTHTYNGLVGHAAHNSYVIQGHIVHFVVFEKK</sequence>
<dbReference type="AlphaFoldDB" id="A0AAD9Y6E7"/>
<name>A0AAD9Y6E7_COLKA</name>
<reference evidence="1" key="1">
    <citation type="submission" date="2023-02" db="EMBL/GenBank/DDBJ databases">
        <title>Colletotrichum kahawae CIFC_Que2 genome sequencing and assembly.</title>
        <authorList>
            <person name="Baroncelli R."/>
        </authorList>
    </citation>
    <scope>NUCLEOTIDE SEQUENCE</scope>
    <source>
        <strain evidence="1">CIFC_Que2</strain>
    </source>
</reference>
<proteinExistence type="predicted"/>
<dbReference type="EMBL" id="VYYT01000356">
    <property type="protein sequence ID" value="KAK2740063.1"/>
    <property type="molecule type" value="Genomic_DNA"/>
</dbReference>
<evidence type="ECO:0000313" key="1">
    <source>
        <dbReference type="EMBL" id="KAK2740063.1"/>
    </source>
</evidence>
<dbReference type="Proteomes" id="UP001281614">
    <property type="component" value="Unassembled WGS sequence"/>
</dbReference>
<gene>
    <name evidence="1" type="ORF">CKAH01_07232</name>
</gene>
<keyword evidence="2" id="KW-1185">Reference proteome</keyword>
<evidence type="ECO:0000313" key="2">
    <source>
        <dbReference type="Proteomes" id="UP001281614"/>
    </source>
</evidence>
<accession>A0AAD9Y6E7</accession>